<evidence type="ECO:0000313" key="2">
    <source>
        <dbReference type="EMBL" id="OQW52598.1"/>
    </source>
</evidence>
<feature type="region of interest" description="Disordered" evidence="1">
    <location>
        <begin position="80"/>
        <end position="108"/>
    </location>
</feature>
<dbReference type="EMBL" id="LWDL01000012">
    <property type="protein sequence ID" value="OQW52598.1"/>
    <property type="molecule type" value="Genomic_DNA"/>
</dbReference>
<evidence type="ECO:0000256" key="1">
    <source>
        <dbReference type="SAM" id="MobiDB-lite"/>
    </source>
</evidence>
<gene>
    <name evidence="2" type="ORF">A4S15_07140</name>
</gene>
<protein>
    <recommendedName>
        <fullName evidence="4">Phasin domain-containing protein</fullName>
    </recommendedName>
</protein>
<dbReference type="Proteomes" id="UP000192872">
    <property type="component" value="Unassembled WGS sequence"/>
</dbReference>
<evidence type="ECO:0000313" key="3">
    <source>
        <dbReference type="Proteomes" id="UP000192872"/>
    </source>
</evidence>
<evidence type="ECO:0008006" key="4">
    <source>
        <dbReference type="Google" id="ProtNLM"/>
    </source>
</evidence>
<reference evidence="2 3" key="1">
    <citation type="journal article" date="2017" name="Water Res.">
        <title>Comammox in drinking water systems.</title>
        <authorList>
            <person name="Wang Y."/>
            <person name="Ma L."/>
            <person name="Mao Y."/>
            <person name="Jiang X."/>
            <person name="Xia Y."/>
            <person name="Yu K."/>
            <person name="Li B."/>
            <person name="Zhang T."/>
        </authorList>
    </citation>
    <scope>NUCLEOTIDE SEQUENCE [LARGE SCALE GENOMIC DNA]</scope>
    <source>
        <strain evidence="2">SG_bin8</strain>
    </source>
</reference>
<accession>A0A1W9HYT8</accession>
<organism evidence="2 3">
    <name type="scientific">Candidatus Raskinella chloraquaticus</name>
    <dbReference type="NCBI Taxonomy" id="1951219"/>
    <lineage>
        <taxon>Bacteria</taxon>
        <taxon>Pseudomonadati</taxon>
        <taxon>Pseudomonadota</taxon>
        <taxon>Alphaproteobacteria</taxon>
        <taxon>Hyphomicrobiales</taxon>
        <taxon>Phreatobacteraceae</taxon>
        <taxon>Candidatus Raskinella</taxon>
    </lineage>
</organism>
<proteinExistence type="predicted"/>
<name>A0A1W9HYT8_9HYPH</name>
<dbReference type="STRING" id="1827387.A4S15_07140"/>
<dbReference type="AlphaFoldDB" id="A0A1W9HYT8"/>
<dbReference type="RefSeq" id="WP_376801773.1">
    <property type="nucleotide sequence ID" value="NZ_DBNB01000020.1"/>
</dbReference>
<sequence>MTLSDYFLVPYVVAQRLPLLWWEALGFVPKGRSESERMVSEKVDAFAEGVAAIQKEMVQTSMDMGAAMMSGRSSLQPALRGAERAARAAMEPSGRTLRGNARRLGKKR</sequence>
<comment type="caution">
    <text evidence="2">The sequence shown here is derived from an EMBL/GenBank/DDBJ whole genome shotgun (WGS) entry which is preliminary data.</text>
</comment>